<evidence type="ECO:0000313" key="2">
    <source>
        <dbReference type="EMBL" id="GKT37869.1"/>
    </source>
</evidence>
<comment type="caution">
    <text evidence="2">The sequence shown here is derived from an EMBL/GenBank/DDBJ whole genome shotgun (WGS) entry which is preliminary data.</text>
</comment>
<name>A0ABQ5L2E7_9EUKA</name>
<evidence type="ECO:0000313" key="3">
    <source>
        <dbReference type="Proteomes" id="UP001057375"/>
    </source>
</evidence>
<protein>
    <submittedName>
        <fullName evidence="2">Uncharacterized protein</fullName>
    </submittedName>
</protein>
<keyword evidence="3" id="KW-1185">Reference proteome</keyword>
<organism evidence="2 3">
    <name type="scientific">Aduncisulcus paluster</name>
    <dbReference type="NCBI Taxonomy" id="2918883"/>
    <lineage>
        <taxon>Eukaryota</taxon>
        <taxon>Metamonada</taxon>
        <taxon>Carpediemonas-like organisms</taxon>
        <taxon>Aduncisulcus</taxon>
    </lineage>
</organism>
<gene>
    <name evidence="2" type="ORF">ADUPG1_003807</name>
</gene>
<accession>A0ABQ5L2E7</accession>
<reference evidence="2" key="1">
    <citation type="submission" date="2022-03" db="EMBL/GenBank/DDBJ databases">
        <title>Draft genome sequence of Aduncisulcus paluster, a free-living microaerophilic Fornicata.</title>
        <authorList>
            <person name="Yuyama I."/>
            <person name="Kume K."/>
            <person name="Tamura T."/>
            <person name="Inagaki Y."/>
            <person name="Hashimoto T."/>
        </authorList>
    </citation>
    <scope>NUCLEOTIDE SEQUENCE</scope>
    <source>
        <strain evidence="2">NY0171</strain>
    </source>
</reference>
<sequence length="75" mass="8712">GNTILYRSTPLAQQTSETPLPPTELRDPFATEREAVCELTRLFMLADLYQPSTKDKIFIYGRTIMDRFEKKQEEA</sequence>
<dbReference type="EMBL" id="BQXS01005374">
    <property type="protein sequence ID" value="GKT37869.1"/>
    <property type="molecule type" value="Genomic_DNA"/>
</dbReference>
<proteinExistence type="predicted"/>
<feature type="compositionally biased region" description="Polar residues" evidence="1">
    <location>
        <begin position="1"/>
        <end position="18"/>
    </location>
</feature>
<evidence type="ECO:0000256" key="1">
    <source>
        <dbReference type="SAM" id="MobiDB-lite"/>
    </source>
</evidence>
<feature type="non-terminal residue" evidence="2">
    <location>
        <position position="1"/>
    </location>
</feature>
<feature type="region of interest" description="Disordered" evidence="1">
    <location>
        <begin position="1"/>
        <end position="25"/>
    </location>
</feature>
<dbReference type="Proteomes" id="UP001057375">
    <property type="component" value="Unassembled WGS sequence"/>
</dbReference>